<proteinExistence type="predicted"/>
<sequence>MKKLVLSLFVVSALFQSCSSDDDGGSNEKNVEAPATYVFTRDGNSTVSFSGQTTRIQMADEIVSALKDNGSTEAQIDDMFAHVENGDDFLESGLNSSNKNVRSKVAASTDYYSANSTDSNAIKGDFDAWIAAQVDEVFPSWGDIASEGAAGAIQQASGTVRYVNAKGLEYNQAFAKGLIGGLMIDQILNNYLSDAVLDAGSNIENNDAEILDGSNAYTTMEHKWDEAYGYLYGNEENPDVPELNADQFLNKYLASVDGDSDFSGIADDIYDAFKLGRAAITEGEYSVRDEQVEILREKISLVPAVRAVYYLQAGKAGLASGDNGAAFHSLSEGYGFIYSLQFTRNNDTGEAYFSKSEVEVMLDTLMAGEGFWSVPDTTLDTMSGNIAAAFGFTVEEAAN</sequence>
<dbReference type="AlphaFoldDB" id="A0A6N6MG12"/>
<keyword evidence="2" id="KW-1185">Reference proteome</keyword>
<evidence type="ECO:0000313" key="1">
    <source>
        <dbReference type="EMBL" id="KAB1067084.1"/>
    </source>
</evidence>
<organism evidence="1 2">
    <name type="scientific">Pseudotamlana haliotis</name>
    <dbReference type="NCBI Taxonomy" id="2614804"/>
    <lineage>
        <taxon>Bacteria</taxon>
        <taxon>Pseudomonadati</taxon>
        <taxon>Bacteroidota</taxon>
        <taxon>Flavobacteriia</taxon>
        <taxon>Flavobacteriales</taxon>
        <taxon>Flavobacteriaceae</taxon>
        <taxon>Pseudotamlana</taxon>
    </lineage>
</organism>
<reference evidence="1 2" key="1">
    <citation type="submission" date="2019-09" db="EMBL/GenBank/DDBJ databases">
        <authorList>
            <person name="Cao W.R."/>
        </authorList>
    </citation>
    <scope>NUCLEOTIDE SEQUENCE [LARGE SCALE GENOMIC DNA]</scope>
    <source>
        <strain evidence="1 2">B1N29</strain>
    </source>
</reference>
<evidence type="ECO:0000313" key="2">
    <source>
        <dbReference type="Proteomes" id="UP000441333"/>
    </source>
</evidence>
<comment type="caution">
    <text evidence="1">The sequence shown here is derived from an EMBL/GenBank/DDBJ whole genome shotgun (WGS) entry which is preliminary data.</text>
</comment>
<dbReference type="Pfam" id="PF16148">
    <property type="entry name" value="DUF4856"/>
    <property type="match status" value="1"/>
</dbReference>
<name>A0A6N6MG12_9FLAO</name>
<gene>
    <name evidence="1" type="ORF">F6U93_11725</name>
</gene>
<protein>
    <submittedName>
        <fullName evidence="1">DUF4856 domain-containing protein</fullName>
    </submittedName>
</protein>
<accession>A0A6N6MG12</accession>
<dbReference type="EMBL" id="WAAT01000050">
    <property type="protein sequence ID" value="KAB1067084.1"/>
    <property type="molecule type" value="Genomic_DNA"/>
</dbReference>
<dbReference type="PROSITE" id="PS51257">
    <property type="entry name" value="PROKAR_LIPOPROTEIN"/>
    <property type="match status" value="1"/>
</dbReference>
<dbReference type="Proteomes" id="UP000441333">
    <property type="component" value="Unassembled WGS sequence"/>
</dbReference>
<dbReference type="InterPro" id="IPR032331">
    <property type="entry name" value="DUF4856"/>
</dbReference>
<dbReference type="RefSeq" id="WP_150940028.1">
    <property type="nucleotide sequence ID" value="NZ_WAAT01000050.1"/>
</dbReference>